<organism evidence="2 3">
    <name type="scientific">Characodon lateralis</name>
    <dbReference type="NCBI Taxonomy" id="208331"/>
    <lineage>
        <taxon>Eukaryota</taxon>
        <taxon>Metazoa</taxon>
        <taxon>Chordata</taxon>
        <taxon>Craniata</taxon>
        <taxon>Vertebrata</taxon>
        <taxon>Euteleostomi</taxon>
        <taxon>Actinopterygii</taxon>
        <taxon>Neopterygii</taxon>
        <taxon>Teleostei</taxon>
        <taxon>Neoteleostei</taxon>
        <taxon>Acanthomorphata</taxon>
        <taxon>Ovalentaria</taxon>
        <taxon>Atherinomorphae</taxon>
        <taxon>Cyprinodontiformes</taxon>
        <taxon>Goodeidae</taxon>
        <taxon>Characodon</taxon>
    </lineage>
</organism>
<feature type="region of interest" description="Disordered" evidence="1">
    <location>
        <begin position="1"/>
        <end position="25"/>
    </location>
</feature>
<evidence type="ECO:0000313" key="3">
    <source>
        <dbReference type="Proteomes" id="UP001352852"/>
    </source>
</evidence>
<name>A0ABU7CXT9_9TELE</name>
<sequence length="81" mass="9119">MMAKSCAEGEEEEEEKEKTFEEKEMEKQKMLYQQARLHDRGAAEMVLQMISASKGRLAATVIFTLKLGISILNGGNILVQQ</sequence>
<accession>A0ABU7CXT9</accession>
<dbReference type="EMBL" id="JAHUTJ010008571">
    <property type="protein sequence ID" value="MED6266926.1"/>
    <property type="molecule type" value="Genomic_DNA"/>
</dbReference>
<dbReference type="PANTHER" id="PTHR46399">
    <property type="entry name" value="B30.2/SPRY DOMAIN-CONTAINING PROTEIN"/>
    <property type="match status" value="1"/>
</dbReference>
<dbReference type="PANTHER" id="PTHR46399:SF9">
    <property type="entry name" value="RYANODINE RECEPTOR 3"/>
    <property type="match status" value="1"/>
</dbReference>
<evidence type="ECO:0000256" key="1">
    <source>
        <dbReference type="SAM" id="MobiDB-lite"/>
    </source>
</evidence>
<dbReference type="Proteomes" id="UP001352852">
    <property type="component" value="Unassembled WGS sequence"/>
</dbReference>
<feature type="non-terminal residue" evidence="2">
    <location>
        <position position="81"/>
    </location>
</feature>
<evidence type="ECO:0000313" key="2">
    <source>
        <dbReference type="EMBL" id="MED6266926.1"/>
    </source>
</evidence>
<keyword evidence="3" id="KW-1185">Reference proteome</keyword>
<gene>
    <name evidence="2" type="ORF">CHARACLAT_007005</name>
</gene>
<proteinExistence type="predicted"/>
<comment type="caution">
    <text evidence="2">The sequence shown here is derived from an EMBL/GenBank/DDBJ whole genome shotgun (WGS) entry which is preliminary data.</text>
</comment>
<reference evidence="2 3" key="1">
    <citation type="submission" date="2021-06" db="EMBL/GenBank/DDBJ databases">
        <authorList>
            <person name="Palmer J.M."/>
        </authorList>
    </citation>
    <scope>NUCLEOTIDE SEQUENCE [LARGE SCALE GENOMIC DNA]</scope>
    <source>
        <strain evidence="2 3">CL_MEX2019</strain>
        <tissue evidence="2">Muscle</tissue>
    </source>
</reference>
<dbReference type="InterPro" id="IPR015925">
    <property type="entry name" value="Ryanodine_IP3_receptor"/>
</dbReference>
<feature type="compositionally biased region" description="Basic and acidic residues" evidence="1">
    <location>
        <begin position="16"/>
        <end position="25"/>
    </location>
</feature>
<protein>
    <submittedName>
        <fullName evidence="2">Uncharacterized protein</fullName>
    </submittedName>
</protein>